<comment type="caution">
    <text evidence="1">The sequence shown here is derived from an EMBL/GenBank/DDBJ whole genome shotgun (WGS) entry which is preliminary data.</text>
</comment>
<dbReference type="Proteomes" id="UP000319257">
    <property type="component" value="Unassembled WGS sequence"/>
</dbReference>
<dbReference type="Gene3D" id="3.90.640.10">
    <property type="entry name" value="Actin, Chain A, domain 4"/>
    <property type="match status" value="1"/>
</dbReference>
<dbReference type="SUPFAM" id="SSF53067">
    <property type="entry name" value="Actin-like ATPase domain"/>
    <property type="match status" value="1"/>
</dbReference>
<protein>
    <submittedName>
        <fullName evidence="1">Uncharacterized protein</fullName>
    </submittedName>
</protein>
<proteinExistence type="predicted"/>
<dbReference type="OrthoDB" id="3819888at2759"/>
<dbReference type="InterPro" id="IPR043129">
    <property type="entry name" value="ATPase_NBD"/>
</dbReference>
<dbReference type="RefSeq" id="XP_030994590.1">
    <property type="nucleotide sequence ID" value="XM_031141427.1"/>
</dbReference>
<dbReference type="GeneID" id="41974206"/>
<dbReference type="InParanoid" id="A0A507B685"/>
<dbReference type="Gene3D" id="3.30.420.40">
    <property type="match status" value="2"/>
</dbReference>
<name>A0A507B685_9PEZI</name>
<dbReference type="STRING" id="1093900.A0A507B685"/>
<sequence>MSNRQPRIELTPVILGIDIGSTSLRAVLWDAKRPDKESPVLGSYSKKAPQRYEKGDFDTTCCVDINGLSYRIPIPENTELIRAKALMYVLCGTQLDRQRIFDQSPILASLEDYRGRSFLDDAIISVLSDIFRALHRRIEHVCKQYGYRIDAIAMSVPTQWTEKFELTYRSIVSNTFNFPSDQVCIYTETLSLSRYLIGNHAALLGLGLNTMILILDFGGHSLNYCTLFAKQDLFQDEHAAYFRCGEARGFAGGSENWEHELWKVALDKLSQGGKVVQAMSKNYVCDRLNEKKREFYSGKETSDMTITYQQIRIASAVVDRKYEETIGPLVVKALRKIRKFVLHVNNLGFEVEKRVIVSGGTSKIPRLQRKLDELVIRESPQITTRRAARPVSTPEYMQQYGIGEIVPCLAEHELRFVEECNISNSSSKIAQGAAIIAGSSMTVPKYLEQGAVFGFQQKRRGQVWSHYAQIALRKPTRKDDGITFRGEDMEVLKIVCSPFFFSTHRHPRRRNYAGEKKSQQIRTFPIDTAYDVKKLRDFPPGLWRYSLQWTDETCTGVKLIRETKDPGCFRYRFVDETVEPVYFDKSENCTHFGEQWQDDEDDDDGDEQDE</sequence>
<organism evidence="1 2">
    <name type="scientific">Thyridium curvatum</name>
    <dbReference type="NCBI Taxonomy" id="1093900"/>
    <lineage>
        <taxon>Eukaryota</taxon>
        <taxon>Fungi</taxon>
        <taxon>Dikarya</taxon>
        <taxon>Ascomycota</taxon>
        <taxon>Pezizomycotina</taxon>
        <taxon>Sordariomycetes</taxon>
        <taxon>Sordariomycetidae</taxon>
        <taxon>Thyridiales</taxon>
        <taxon>Thyridiaceae</taxon>
        <taxon>Thyridium</taxon>
    </lineage>
</organism>
<dbReference type="EMBL" id="SKBQ01000039">
    <property type="protein sequence ID" value="TPX12879.1"/>
    <property type="molecule type" value="Genomic_DNA"/>
</dbReference>
<keyword evidence="2" id="KW-1185">Reference proteome</keyword>
<accession>A0A507B685</accession>
<gene>
    <name evidence="1" type="ORF">E0L32_006759</name>
</gene>
<evidence type="ECO:0000313" key="1">
    <source>
        <dbReference type="EMBL" id="TPX12879.1"/>
    </source>
</evidence>
<dbReference type="InterPro" id="IPR018181">
    <property type="entry name" value="Heat_shock_70_CS"/>
</dbReference>
<evidence type="ECO:0000313" key="2">
    <source>
        <dbReference type="Proteomes" id="UP000319257"/>
    </source>
</evidence>
<dbReference type="AlphaFoldDB" id="A0A507B685"/>
<reference evidence="1 2" key="1">
    <citation type="submission" date="2019-06" db="EMBL/GenBank/DDBJ databases">
        <title>Draft genome sequence of the filamentous fungus Phialemoniopsis curvata isolated from diesel fuel.</title>
        <authorList>
            <person name="Varaljay V.A."/>
            <person name="Lyon W.J."/>
            <person name="Crouch A.L."/>
            <person name="Drake C.E."/>
            <person name="Hollomon J.M."/>
            <person name="Nadeau L.J."/>
            <person name="Nunn H.S."/>
            <person name="Stevenson B.S."/>
            <person name="Bojanowski C.L."/>
            <person name="Crookes-Goodson W.J."/>
        </authorList>
    </citation>
    <scope>NUCLEOTIDE SEQUENCE [LARGE SCALE GENOMIC DNA]</scope>
    <source>
        <strain evidence="1 2">D216</strain>
    </source>
</reference>
<dbReference type="PROSITE" id="PS01036">
    <property type="entry name" value="HSP70_3"/>
    <property type="match status" value="1"/>
</dbReference>